<evidence type="ECO:0000256" key="2">
    <source>
        <dbReference type="ARBA" id="ARBA00022643"/>
    </source>
</evidence>
<evidence type="ECO:0000313" key="3">
    <source>
        <dbReference type="EMBL" id="XCC61581.1"/>
    </source>
</evidence>
<sequence>MNLLLSDRALSVRLPENGEDRYIDLSELKPANCTGCFGCWVKTPGRCVIRDDAVRVYPLIAQSRRVLYVSRLYCGSYDIPMKTMLERAIPVQQAFIRIHGGETHHVQRDVVEKEAVIIAYGDICEDEKELFRRLVGRNAHNMSFRKWNVRFVTEEEVDGAVCGEVQKWESC</sequence>
<name>A0AAU8A684_9FIRM</name>
<dbReference type="RefSeq" id="WP_079546256.1">
    <property type="nucleotide sequence ID" value="NZ_CP117826.1"/>
</dbReference>
<dbReference type="SUPFAM" id="SSF52218">
    <property type="entry name" value="Flavoproteins"/>
    <property type="match status" value="1"/>
</dbReference>
<protein>
    <submittedName>
        <fullName evidence="3">Flavodoxin family protein</fullName>
    </submittedName>
</protein>
<dbReference type="PANTHER" id="PTHR43278">
    <property type="entry name" value="NAD(P)H-DEPENDENT FMN-CONTAINING OXIDOREDUCTASE YWQN-RELATED"/>
    <property type="match status" value="1"/>
</dbReference>
<dbReference type="InterPro" id="IPR051796">
    <property type="entry name" value="ISF_SsuE-like"/>
</dbReference>
<dbReference type="PANTHER" id="PTHR43278:SF2">
    <property type="entry name" value="IRON-SULFUR FLAVOPROTEIN"/>
    <property type="match status" value="1"/>
</dbReference>
<accession>A0AAU8A684</accession>
<keyword evidence="2" id="KW-0288">FMN</keyword>
<dbReference type="InterPro" id="IPR029039">
    <property type="entry name" value="Flavoprotein-like_sf"/>
</dbReference>
<keyword evidence="1" id="KW-0285">Flavoprotein</keyword>
<evidence type="ECO:0000256" key="1">
    <source>
        <dbReference type="ARBA" id="ARBA00022630"/>
    </source>
</evidence>
<dbReference type="EMBL" id="CP117826">
    <property type="protein sequence ID" value="XCC61581.1"/>
    <property type="molecule type" value="Genomic_DNA"/>
</dbReference>
<proteinExistence type="predicted"/>
<dbReference type="Gene3D" id="3.40.50.360">
    <property type="match status" value="1"/>
</dbReference>
<gene>
    <name evidence="3" type="ORF">PUP29_08575</name>
</gene>
<organism evidence="3">
    <name type="scientific">Christensenella massiliensis</name>
    <dbReference type="NCBI Taxonomy" id="1805714"/>
    <lineage>
        <taxon>Bacteria</taxon>
        <taxon>Bacillati</taxon>
        <taxon>Bacillota</taxon>
        <taxon>Clostridia</taxon>
        <taxon>Christensenellales</taxon>
        <taxon>Christensenellaceae</taxon>
        <taxon>Christensenella</taxon>
    </lineage>
</organism>
<dbReference type="AlphaFoldDB" id="A0AAU8A684"/>
<reference evidence="3" key="1">
    <citation type="submission" date="2023-02" db="EMBL/GenBank/DDBJ databases">
        <title>Gut commensal Christensenella minuta modulates host metabolism via a new class of secondary bile acids.</title>
        <authorList>
            <person name="Liu C."/>
        </authorList>
    </citation>
    <scope>NUCLEOTIDE SEQUENCE</scope>
    <source>
        <strain evidence="3">CA70</strain>
    </source>
</reference>